<proteinExistence type="predicted"/>
<keyword evidence="8" id="KW-1185">Reference proteome</keyword>
<evidence type="ECO:0000256" key="4">
    <source>
        <dbReference type="ARBA" id="ARBA00023136"/>
    </source>
</evidence>
<evidence type="ECO:0000313" key="8">
    <source>
        <dbReference type="Proteomes" id="UP001214854"/>
    </source>
</evidence>
<gene>
    <name evidence="7" type="ORF">PQU92_08875</name>
</gene>
<feature type="transmembrane region" description="Helical" evidence="5">
    <location>
        <begin position="180"/>
        <end position="200"/>
    </location>
</feature>
<organism evidence="7 8">
    <name type="scientific">Asticcacaulis aquaticus</name>
    <dbReference type="NCBI Taxonomy" id="2984212"/>
    <lineage>
        <taxon>Bacteria</taxon>
        <taxon>Pseudomonadati</taxon>
        <taxon>Pseudomonadota</taxon>
        <taxon>Alphaproteobacteria</taxon>
        <taxon>Caulobacterales</taxon>
        <taxon>Caulobacteraceae</taxon>
        <taxon>Asticcacaulis</taxon>
    </lineage>
</organism>
<feature type="transmembrane region" description="Helical" evidence="5">
    <location>
        <begin position="212"/>
        <end position="232"/>
    </location>
</feature>
<dbReference type="Pfam" id="PF00892">
    <property type="entry name" value="EamA"/>
    <property type="match status" value="2"/>
</dbReference>
<feature type="transmembrane region" description="Helical" evidence="5">
    <location>
        <begin position="66"/>
        <end position="86"/>
    </location>
</feature>
<feature type="domain" description="EamA" evidence="6">
    <location>
        <begin position="150"/>
        <end position="286"/>
    </location>
</feature>
<dbReference type="InterPro" id="IPR050638">
    <property type="entry name" value="AA-Vitamin_Transporters"/>
</dbReference>
<feature type="transmembrane region" description="Helical" evidence="5">
    <location>
        <begin position="244"/>
        <end position="263"/>
    </location>
</feature>
<evidence type="ECO:0000256" key="5">
    <source>
        <dbReference type="SAM" id="Phobius"/>
    </source>
</evidence>
<keyword evidence="3 5" id="KW-1133">Transmembrane helix</keyword>
<name>A0ABT5HTI9_9CAUL</name>
<evidence type="ECO:0000256" key="3">
    <source>
        <dbReference type="ARBA" id="ARBA00022989"/>
    </source>
</evidence>
<sequence>MSAASLLRLLSLAAIWGGSFLFMRLSVPALGPVWLITLRVLLAGLFLTGVGLVLRKALQVKGFYKYFLILGLFNSAVPFLLFAFAAQTLSASLLSILNSMAPLFGVLISSLWTRSLPTVKTMIGMVLGLGGVAVLVGLDAAHLTVQSLIAIGAGMMAALCYAIASVYARQAKRTPDPLSNAHGGMWASVLLIAPFTPFFAPQAAQLATVTPLMVAAVLALGIVCSGIAYMIYFKLVADIGAAQALTVTFLVPVFGTLWGYLFLHEGVGWSTLIGGALILYGTALVVNFSPRALLKRQATLE</sequence>
<feature type="transmembrane region" description="Helical" evidence="5">
    <location>
        <begin position="92"/>
        <end position="112"/>
    </location>
</feature>
<dbReference type="EMBL" id="JAQQKX010000006">
    <property type="protein sequence ID" value="MDC7683386.1"/>
    <property type="molecule type" value="Genomic_DNA"/>
</dbReference>
<feature type="transmembrane region" description="Helical" evidence="5">
    <location>
        <begin position="269"/>
        <end position="288"/>
    </location>
</feature>
<dbReference type="PANTHER" id="PTHR32322">
    <property type="entry name" value="INNER MEMBRANE TRANSPORTER"/>
    <property type="match status" value="1"/>
</dbReference>
<evidence type="ECO:0000256" key="2">
    <source>
        <dbReference type="ARBA" id="ARBA00022692"/>
    </source>
</evidence>
<accession>A0ABT5HTI9</accession>
<feature type="transmembrane region" description="Helical" evidence="5">
    <location>
        <begin position="148"/>
        <end position="168"/>
    </location>
</feature>
<feature type="transmembrane region" description="Helical" evidence="5">
    <location>
        <begin position="33"/>
        <end position="54"/>
    </location>
</feature>
<feature type="domain" description="EamA" evidence="6">
    <location>
        <begin position="9"/>
        <end position="136"/>
    </location>
</feature>
<protein>
    <submittedName>
        <fullName evidence="7">DMT family transporter</fullName>
    </submittedName>
</protein>
<keyword evidence="2 5" id="KW-0812">Transmembrane</keyword>
<evidence type="ECO:0000256" key="1">
    <source>
        <dbReference type="ARBA" id="ARBA00004141"/>
    </source>
</evidence>
<evidence type="ECO:0000313" key="7">
    <source>
        <dbReference type="EMBL" id="MDC7683386.1"/>
    </source>
</evidence>
<dbReference type="RefSeq" id="WP_272747859.1">
    <property type="nucleotide sequence ID" value="NZ_JAQQKX010000006.1"/>
</dbReference>
<feature type="transmembrane region" description="Helical" evidence="5">
    <location>
        <begin position="124"/>
        <end position="142"/>
    </location>
</feature>
<dbReference type="InterPro" id="IPR000620">
    <property type="entry name" value="EamA_dom"/>
</dbReference>
<dbReference type="PANTHER" id="PTHR32322:SF9">
    <property type="entry name" value="AMINO-ACID METABOLITE EFFLUX PUMP-RELATED"/>
    <property type="match status" value="1"/>
</dbReference>
<dbReference type="Proteomes" id="UP001214854">
    <property type="component" value="Unassembled WGS sequence"/>
</dbReference>
<evidence type="ECO:0000259" key="6">
    <source>
        <dbReference type="Pfam" id="PF00892"/>
    </source>
</evidence>
<reference evidence="7 8" key="1">
    <citation type="submission" date="2023-01" db="EMBL/GenBank/DDBJ databases">
        <title>Novel species of the genus Asticcacaulis isolated from rivers.</title>
        <authorList>
            <person name="Lu H."/>
        </authorList>
    </citation>
    <scope>NUCLEOTIDE SEQUENCE [LARGE SCALE GENOMIC DNA]</scope>
    <source>
        <strain evidence="7 8">BYS171W</strain>
    </source>
</reference>
<comment type="caution">
    <text evidence="7">The sequence shown here is derived from an EMBL/GenBank/DDBJ whole genome shotgun (WGS) entry which is preliminary data.</text>
</comment>
<dbReference type="InterPro" id="IPR037185">
    <property type="entry name" value="EmrE-like"/>
</dbReference>
<keyword evidence="4 5" id="KW-0472">Membrane</keyword>
<dbReference type="SUPFAM" id="SSF103481">
    <property type="entry name" value="Multidrug resistance efflux transporter EmrE"/>
    <property type="match status" value="2"/>
</dbReference>
<comment type="subcellular location">
    <subcellularLocation>
        <location evidence="1">Membrane</location>
        <topology evidence="1">Multi-pass membrane protein</topology>
    </subcellularLocation>
</comment>